<dbReference type="SUPFAM" id="SSF56300">
    <property type="entry name" value="Metallo-dependent phosphatases"/>
    <property type="match status" value="1"/>
</dbReference>
<gene>
    <name evidence="3" type="ORF">M9Y10_006876</name>
</gene>
<reference evidence="3 4" key="1">
    <citation type="submission" date="2024-04" db="EMBL/GenBank/DDBJ databases">
        <title>Tritrichomonas musculus Genome.</title>
        <authorList>
            <person name="Alves-Ferreira E."/>
            <person name="Grigg M."/>
            <person name="Lorenzi H."/>
            <person name="Galac M."/>
        </authorList>
    </citation>
    <scope>NUCLEOTIDE SEQUENCE [LARGE SCALE GENOMIC DNA]</scope>
    <source>
        <strain evidence="3 4">EAF2021</strain>
    </source>
</reference>
<dbReference type="CDD" id="cd00144">
    <property type="entry name" value="MPP_PPP_family"/>
    <property type="match status" value="1"/>
</dbReference>
<dbReference type="Pfam" id="PF00149">
    <property type="entry name" value="Metallophos"/>
    <property type="match status" value="1"/>
</dbReference>
<organism evidence="3 4">
    <name type="scientific">Tritrichomonas musculus</name>
    <dbReference type="NCBI Taxonomy" id="1915356"/>
    <lineage>
        <taxon>Eukaryota</taxon>
        <taxon>Metamonada</taxon>
        <taxon>Parabasalia</taxon>
        <taxon>Tritrichomonadida</taxon>
        <taxon>Tritrichomonadidae</taxon>
        <taxon>Tritrichomonas</taxon>
    </lineage>
</organism>
<dbReference type="EMBL" id="JAPFFF010000012">
    <property type="protein sequence ID" value="KAK8876656.1"/>
    <property type="molecule type" value="Genomic_DNA"/>
</dbReference>
<dbReference type="SMART" id="SM00156">
    <property type="entry name" value="PP2Ac"/>
    <property type="match status" value="1"/>
</dbReference>
<dbReference type="EC" id="3.1.3.16" evidence="1"/>
<evidence type="ECO:0000256" key="1">
    <source>
        <dbReference type="RuleBase" id="RU004273"/>
    </source>
</evidence>
<dbReference type="PANTHER" id="PTHR11668">
    <property type="entry name" value="SERINE/THREONINE PROTEIN PHOSPHATASE"/>
    <property type="match status" value="1"/>
</dbReference>
<feature type="domain" description="Serine/threonine specific protein phosphatases" evidence="2">
    <location>
        <begin position="130"/>
        <end position="135"/>
    </location>
</feature>
<name>A0ABR2JGH8_9EUKA</name>
<dbReference type="InterPro" id="IPR029052">
    <property type="entry name" value="Metallo-depent_PP-like"/>
</dbReference>
<dbReference type="InterPro" id="IPR004843">
    <property type="entry name" value="Calcineurin-like_PHP"/>
</dbReference>
<accession>A0ABR2JGH8</accession>
<protein>
    <recommendedName>
        <fullName evidence="1">Serine/threonine-protein phosphatase</fullName>
        <ecNumber evidence="1">3.1.3.16</ecNumber>
    </recommendedName>
</protein>
<evidence type="ECO:0000259" key="2">
    <source>
        <dbReference type="PROSITE" id="PS00125"/>
    </source>
</evidence>
<evidence type="ECO:0000313" key="3">
    <source>
        <dbReference type="EMBL" id="KAK8876656.1"/>
    </source>
</evidence>
<dbReference type="PRINTS" id="PR00114">
    <property type="entry name" value="STPHPHTASE"/>
</dbReference>
<comment type="caution">
    <text evidence="3">The sequence shown here is derived from an EMBL/GenBank/DDBJ whole genome shotgun (WGS) entry which is preliminary data.</text>
</comment>
<dbReference type="InterPro" id="IPR050341">
    <property type="entry name" value="PP1_catalytic_subunit"/>
</dbReference>
<keyword evidence="1" id="KW-0378">Hydrolase</keyword>
<proteinExistence type="inferred from homology"/>
<dbReference type="PROSITE" id="PS00125">
    <property type="entry name" value="SER_THR_PHOSPHATASE"/>
    <property type="match status" value="1"/>
</dbReference>
<comment type="catalytic activity">
    <reaction evidence="1">
        <text>O-phospho-L-threonyl-[protein] + H2O = L-threonyl-[protein] + phosphate</text>
        <dbReference type="Rhea" id="RHEA:47004"/>
        <dbReference type="Rhea" id="RHEA-COMP:11060"/>
        <dbReference type="Rhea" id="RHEA-COMP:11605"/>
        <dbReference type="ChEBI" id="CHEBI:15377"/>
        <dbReference type="ChEBI" id="CHEBI:30013"/>
        <dbReference type="ChEBI" id="CHEBI:43474"/>
        <dbReference type="ChEBI" id="CHEBI:61977"/>
        <dbReference type="EC" id="3.1.3.16"/>
    </reaction>
</comment>
<dbReference type="InterPro" id="IPR006186">
    <property type="entry name" value="Ser/Thr-sp_prot-phosphatase"/>
</dbReference>
<evidence type="ECO:0000313" key="4">
    <source>
        <dbReference type="Proteomes" id="UP001470230"/>
    </source>
</evidence>
<dbReference type="Gene3D" id="3.60.21.10">
    <property type="match status" value="1"/>
</dbReference>
<sequence>MKKHASYILSNYSSIKSLTPEKLLQVGTSQAGEEIPIPSFDENLLINMCKDAKNIFENEKTVLEIVGDTIVVGDIHGSLHDLLRILKYIESNTCKVIFLGDYIDRGNFSLECITLLFSLKIMQPSRYFLLRGNHEFDVMCSQYGFKKEILNYHNPKKMYKLSNQNSQAPIPERNIISFEEDVEEEKEISTEKLCDSYFANHIHMNCYKYTEKLYDSFLEAFSYLPIAAIVNKTSLCLHGGLSPLLENVKNINKLIKRPIYNYDENVLLCDILWGDPSVELRQFFECNPRGRGQLFNGVVVVNFLKNNNLQRLIRAHQCVLQGTEKTFNEKCITVFSASSYNCDMGNYSGILKLLEKDDRIEHIKFDPLHRLKKYEAFYYKVQAFEDSHELRHLHSTSRISSMASYGFFNRSMVHSRSIDNGEIVLKDNEESSILNEKLQLVKHHSPHCVHGSVVNKLHANKSYQARKIHHCSSLLPKTIHSRINFTHLKNLKIDEDEEENVNYHSENDERVSSPPSQKCLPRLTPDVYV</sequence>
<dbReference type="PANTHER" id="PTHR11668:SF494">
    <property type="entry name" value="PROTEIN PHOSPHATASE, PUTATIVE-RELATED"/>
    <property type="match status" value="1"/>
</dbReference>
<keyword evidence="4" id="KW-1185">Reference proteome</keyword>
<comment type="similarity">
    <text evidence="1">Belongs to the PPP phosphatase family.</text>
</comment>
<dbReference type="Proteomes" id="UP001470230">
    <property type="component" value="Unassembled WGS sequence"/>
</dbReference>